<dbReference type="OrthoDB" id="137613at2"/>
<evidence type="ECO:0000256" key="3">
    <source>
        <dbReference type="ARBA" id="ARBA00022692"/>
    </source>
</evidence>
<dbReference type="InterPro" id="IPR002293">
    <property type="entry name" value="AA/rel_permease1"/>
</dbReference>
<reference evidence="8" key="2">
    <citation type="submission" date="2016-04" db="EMBL/GenBank/DDBJ databases">
        <title>Complete Genome and Plasmid Sequences for Rhodococcus fascians D188 and Draft Sequences for Rhodococcus spp. Isolates PBTS 1 and PBTS 2.</title>
        <authorList>
            <person name="Stamer R."/>
            <person name="Vereecke D."/>
            <person name="Zhang Y."/>
            <person name="Schilkey F."/>
            <person name="Devitt N."/>
            <person name="Randall J."/>
        </authorList>
    </citation>
    <scope>NUCLEOTIDE SEQUENCE [LARGE SCALE GENOMIC DNA]</scope>
    <source>
        <strain evidence="8">PBTS2</strain>
    </source>
</reference>
<evidence type="ECO:0000256" key="4">
    <source>
        <dbReference type="ARBA" id="ARBA00022989"/>
    </source>
</evidence>
<dbReference type="InterPro" id="IPR050367">
    <property type="entry name" value="APC_superfamily"/>
</dbReference>
<evidence type="ECO:0000256" key="6">
    <source>
        <dbReference type="SAM" id="Phobius"/>
    </source>
</evidence>
<evidence type="ECO:0000313" key="7">
    <source>
        <dbReference type="EMBL" id="AMY24177.1"/>
    </source>
</evidence>
<keyword evidence="5 6" id="KW-0472">Membrane</keyword>
<reference evidence="7 8" key="1">
    <citation type="journal article" date="2016" name="Genome Announc.">
        <title>Complete Genome and Plasmid Sequences for Rhodococcus fascians D188 and Draft Sequences for Rhodococcus Isolates PBTS 1 and PBTS 2.</title>
        <authorList>
            <person name="Stamler R.A."/>
            <person name="Vereecke D."/>
            <person name="Zhang Y."/>
            <person name="Schilkey F."/>
            <person name="Devitt N."/>
            <person name="Randall J.J."/>
        </authorList>
    </citation>
    <scope>NUCLEOTIDE SEQUENCE [LARGE SCALE GENOMIC DNA]</scope>
    <source>
        <strain evidence="7 8">PBTS2</strain>
    </source>
</reference>
<feature type="transmembrane region" description="Helical" evidence="6">
    <location>
        <begin position="60"/>
        <end position="80"/>
    </location>
</feature>
<feature type="transmembrane region" description="Helical" evidence="6">
    <location>
        <begin position="140"/>
        <end position="158"/>
    </location>
</feature>
<dbReference type="Pfam" id="PF13520">
    <property type="entry name" value="AA_permease_2"/>
    <property type="match status" value="1"/>
</dbReference>
<feature type="transmembrane region" description="Helical" evidence="6">
    <location>
        <begin position="413"/>
        <end position="430"/>
    </location>
</feature>
<keyword evidence="8" id="KW-1185">Reference proteome</keyword>
<feature type="transmembrane region" description="Helical" evidence="6">
    <location>
        <begin position="245"/>
        <end position="265"/>
    </location>
</feature>
<dbReference type="GO" id="GO:0005886">
    <property type="term" value="C:plasma membrane"/>
    <property type="evidence" value="ECO:0007669"/>
    <property type="project" value="UniProtKB-SubCell"/>
</dbReference>
<feature type="transmembrane region" description="Helical" evidence="6">
    <location>
        <begin position="301"/>
        <end position="323"/>
    </location>
</feature>
<dbReference type="KEGG" id="rhs:A3Q41_02886"/>
<dbReference type="PANTHER" id="PTHR42770:SF16">
    <property type="entry name" value="AMINO ACID PERMEASE"/>
    <property type="match status" value="1"/>
</dbReference>
<dbReference type="EMBL" id="CP015220">
    <property type="protein sequence ID" value="AMY24177.1"/>
    <property type="molecule type" value="Genomic_DNA"/>
</dbReference>
<feature type="transmembrane region" description="Helical" evidence="6">
    <location>
        <begin position="28"/>
        <end position="54"/>
    </location>
</feature>
<keyword evidence="4 6" id="KW-1133">Transmembrane helix</keyword>
<organism evidence="7 8">
    <name type="scientific">Rhodococcoides fascians</name>
    <name type="common">Rhodococcus fascians</name>
    <dbReference type="NCBI Taxonomy" id="1828"/>
    <lineage>
        <taxon>Bacteria</taxon>
        <taxon>Bacillati</taxon>
        <taxon>Actinomycetota</taxon>
        <taxon>Actinomycetes</taxon>
        <taxon>Mycobacteriales</taxon>
        <taxon>Nocardiaceae</taxon>
        <taxon>Rhodococcoides</taxon>
    </lineage>
</organism>
<dbReference type="AlphaFoldDB" id="A0A143QP47"/>
<feature type="transmembrane region" description="Helical" evidence="6">
    <location>
        <begin position="442"/>
        <end position="465"/>
    </location>
</feature>
<feature type="transmembrane region" description="Helical" evidence="6">
    <location>
        <begin position="378"/>
        <end position="401"/>
    </location>
</feature>
<dbReference type="Proteomes" id="UP000076038">
    <property type="component" value="Chromosome"/>
</dbReference>
<feature type="transmembrane region" description="Helical" evidence="6">
    <location>
        <begin position="165"/>
        <end position="186"/>
    </location>
</feature>
<dbReference type="RefSeq" id="WP_032385621.1">
    <property type="nucleotide sequence ID" value="NZ_CAKKLU010000009.1"/>
</dbReference>
<sequence length="482" mass="50387">MVPRTQSSASTTEGSTELAQGSLNVAHIVFMVMATVAPAGGAVAILPLAIGLGVGIGTPGMYVFVLVIMLLFAVGFTRMVPYVQNAGAFFAYIVRGLGRPVGLAGAYIATSAYIALACATSGAMGFFASGSANKIFGIDLPWWVYTLVGLVIVFLLGYRKITLAAGVLGVALVVELVVILVLDIAIIARNGIGSFPMESFSPSQVFVPGAIGVAMIFAFSCYQGFEGTAIYAEEARDPKRTVPRATYISMGCIGFFFVLTSWAFLASSSGATAAAAASPGTFVYDLSDEFVGSAWTTTLEALIVTSCFAGVLAFHNAASRYLFALGRDGFLPRSMRTLHPRHQSPVVAGSTSYVIETAVVIVFAVAGLDPLTTLTSALTGFGAVGLMVLITTTSLAVLVFFARQRRFGWGHTVAPALALIGFGAITYFALSNFSAITGTDSVIINGLPLLHLATIVVAIGVALYARKNRQDTYANMGRTLVD</sequence>
<keyword evidence="3 6" id="KW-0812">Transmembrane</keyword>
<evidence type="ECO:0000256" key="5">
    <source>
        <dbReference type="ARBA" id="ARBA00023136"/>
    </source>
</evidence>
<accession>A0A143QP47</accession>
<feature type="transmembrane region" description="Helical" evidence="6">
    <location>
        <begin position="344"/>
        <end position="366"/>
    </location>
</feature>
<protein>
    <submittedName>
        <fullName evidence="7">Putrescine importer PuuP</fullName>
    </submittedName>
</protein>
<dbReference type="Gene3D" id="1.20.1740.10">
    <property type="entry name" value="Amino acid/polyamine transporter I"/>
    <property type="match status" value="1"/>
</dbReference>
<keyword evidence="2" id="KW-1003">Cell membrane</keyword>
<dbReference type="PANTHER" id="PTHR42770">
    <property type="entry name" value="AMINO ACID TRANSPORTER-RELATED"/>
    <property type="match status" value="1"/>
</dbReference>
<comment type="subcellular location">
    <subcellularLocation>
        <location evidence="1">Cell membrane</location>
        <topology evidence="1">Multi-pass membrane protein</topology>
    </subcellularLocation>
</comment>
<evidence type="ECO:0000256" key="2">
    <source>
        <dbReference type="ARBA" id="ARBA00022475"/>
    </source>
</evidence>
<evidence type="ECO:0000256" key="1">
    <source>
        <dbReference type="ARBA" id="ARBA00004651"/>
    </source>
</evidence>
<dbReference type="PIRSF" id="PIRSF006060">
    <property type="entry name" value="AA_transporter"/>
    <property type="match status" value="1"/>
</dbReference>
<evidence type="ECO:0000313" key="8">
    <source>
        <dbReference type="Proteomes" id="UP000076038"/>
    </source>
</evidence>
<proteinExistence type="predicted"/>
<feature type="transmembrane region" description="Helical" evidence="6">
    <location>
        <begin position="206"/>
        <end position="225"/>
    </location>
</feature>
<dbReference type="PATRIC" id="fig|1653479.3.peg.2919"/>
<gene>
    <name evidence="7" type="primary">puuP_4</name>
    <name evidence="7" type="ORF">A3Q41_02886</name>
</gene>
<dbReference type="GO" id="GO:0022857">
    <property type="term" value="F:transmembrane transporter activity"/>
    <property type="evidence" value="ECO:0007669"/>
    <property type="project" value="InterPro"/>
</dbReference>
<feature type="transmembrane region" description="Helical" evidence="6">
    <location>
        <begin position="101"/>
        <end position="128"/>
    </location>
</feature>
<name>A0A143QP47_RHOFA</name>